<evidence type="ECO:0000313" key="1">
    <source>
        <dbReference type="EMBL" id="KKN21922.1"/>
    </source>
</evidence>
<sequence length="166" mass="19426">MVLDSLIGDNVASAWGRFLHRFPWRWYCHLTFRQNVSVEHARRTFRFWLHHRNKEQFGCNYARRGRLGIRHAVGLEWQYRGAPHFHALLIECDRLFIKSGTEEWNKLAGDALIQEFDRRQGGAFYLAKVYGPDGRGELDLGGEWCTSDRFKLSAIGRRADTQCRLG</sequence>
<gene>
    <name evidence="1" type="ORF">LCGC14_0920520</name>
</gene>
<accession>A0A0F9PBN0</accession>
<proteinExistence type="predicted"/>
<organism evidence="1">
    <name type="scientific">marine sediment metagenome</name>
    <dbReference type="NCBI Taxonomy" id="412755"/>
    <lineage>
        <taxon>unclassified sequences</taxon>
        <taxon>metagenomes</taxon>
        <taxon>ecological metagenomes</taxon>
    </lineage>
</organism>
<protein>
    <submittedName>
        <fullName evidence="1">Uncharacterized protein</fullName>
    </submittedName>
</protein>
<comment type="caution">
    <text evidence="1">The sequence shown here is derived from an EMBL/GenBank/DDBJ whole genome shotgun (WGS) entry which is preliminary data.</text>
</comment>
<reference evidence="1" key="1">
    <citation type="journal article" date="2015" name="Nature">
        <title>Complex archaea that bridge the gap between prokaryotes and eukaryotes.</title>
        <authorList>
            <person name="Spang A."/>
            <person name="Saw J.H."/>
            <person name="Jorgensen S.L."/>
            <person name="Zaremba-Niedzwiedzka K."/>
            <person name="Martijn J."/>
            <person name="Lind A.E."/>
            <person name="van Eijk R."/>
            <person name="Schleper C."/>
            <person name="Guy L."/>
            <person name="Ettema T.J."/>
        </authorList>
    </citation>
    <scope>NUCLEOTIDE SEQUENCE</scope>
</reference>
<dbReference type="EMBL" id="LAZR01003107">
    <property type="protein sequence ID" value="KKN21922.1"/>
    <property type="molecule type" value="Genomic_DNA"/>
</dbReference>
<name>A0A0F9PBN0_9ZZZZ</name>
<dbReference type="AlphaFoldDB" id="A0A0F9PBN0"/>